<dbReference type="Proteomes" id="UP000187203">
    <property type="component" value="Unassembled WGS sequence"/>
</dbReference>
<comment type="caution">
    <text evidence="1">The sequence shown here is derived from an EMBL/GenBank/DDBJ whole genome shotgun (WGS) entry which is preliminary data.</text>
</comment>
<evidence type="ECO:0000313" key="2">
    <source>
        <dbReference type="Proteomes" id="UP000187203"/>
    </source>
</evidence>
<dbReference type="AlphaFoldDB" id="A0A1R3GHA9"/>
<gene>
    <name evidence="1" type="ORF">COLO4_35367</name>
</gene>
<dbReference type="EMBL" id="AWUE01022532">
    <property type="protein sequence ID" value="OMO57462.1"/>
    <property type="molecule type" value="Genomic_DNA"/>
</dbReference>
<reference evidence="2" key="1">
    <citation type="submission" date="2013-09" db="EMBL/GenBank/DDBJ databases">
        <title>Corchorus olitorius genome sequencing.</title>
        <authorList>
            <person name="Alam M."/>
            <person name="Haque M.S."/>
            <person name="Islam M.S."/>
            <person name="Emdad E.M."/>
            <person name="Islam M.M."/>
            <person name="Ahmed B."/>
            <person name="Halim A."/>
            <person name="Hossen Q.M.M."/>
            <person name="Hossain M.Z."/>
            <person name="Ahmed R."/>
            <person name="Khan M.M."/>
            <person name="Islam R."/>
            <person name="Rashid M.M."/>
            <person name="Khan S.A."/>
            <person name="Rahman M.S."/>
            <person name="Alam M."/>
            <person name="Yahiya A.S."/>
            <person name="Khan M.S."/>
            <person name="Azam M.S."/>
            <person name="Haque T."/>
            <person name="Lashkar M.Z.H."/>
            <person name="Akhand A.I."/>
            <person name="Morshed G."/>
            <person name="Roy S."/>
            <person name="Uddin K.S."/>
            <person name="Rabeya T."/>
            <person name="Hossain A.S."/>
            <person name="Chowdhury A."/>
            <person name="Snigdha A.R."/>
            <person name="Mortoza M.S."/>
            <person name="Matin S.A."/>
            <person name="Hoque S.M.E."/>
            <person name="Islam M.K."/>
            <person name="Roy D.K."/>
            <person name="Haider R."/>
            <person name="Moosa M.M."/>
            <person name="Elias S.M."/>
            <person name="Hasan A.M."/>
            <person name="Jahan S."/>
            <person name="Shafiuddin M."/>
            <person name="Mahmood N."/>
            <person name="Shommy N.S."/>
        </authorList>
    </citation>
    <scope>NUCLEOTIDE SEQUENCE [LARGE SCALE GENOMIC DNA]</scope>
    <source>
        <strain evidence="2">cv. O-4</strain>
    </source>
</reference>
<keyword evidence="2" id="KW-1185">Reference proteome</keyword>
<name>A0A1R3GHA9_9ROSI</name>
<sequence>MAISNLTTVGIFAVAMIRFYKYVKVPILAYN</sequence>
<evidence type="ECO:0000313" key="1">
    <source>
        <dbReference type="EMBL" id="OMO57462.1"/>
    </source>
</evidence>
<protein>
    <submittedName>
        <fullName evidence="1">Uncharacterized protein</fullName>
    </submittedName>
</protein>
<accession>A0A1R3GHA9</accession>
<proteinExistence type="predicted"/>
<organism evidence="1 2">
    <name type="scientific">Corchorus olitorius</name>
    <dbReference type="NCBI Taxonomy" id="93759"/>
    <lineage>
        <taxon>Eukaryota</taxon>
        <taxon>Viridiplantae</taxon>
        <taxon>Streptophyta</taxon>
        <taxon>Embryophyta</taxon>
        <taxon>Tracheophyta</taxon>
        <taxon>Spermatophyta</taxon>
        <taxon>Magnoliopsida</taxon>
        <taxon>eudicotyledons</taxon>
        <taxon>Gunneridae</taxon>
        <taxon>Pentapetalae</taxon>
        <taxon>rosids</taxon>
        <taxon>malvids</taxon>
        <taxon>Malvales</taxon>
        <taxon>Malvaceae</taxon>
        <taxon>Grewioideae</taxon>
        <taxon>Apeibeae</taxon>
        <taxon>Corchorus</taxon>
    </lineage>
</organism>